<sequence>MSADDLTLPRIFCLHGGGVNGPVFEMQLRAVKYVFKDRFRFVFVDGPYLCPPHQAIVQVYGSNGPFRRWLRWLDEQEYFDAHQVSTDVINKCREAMANDKGSGPWVGVLGFSQGAKIAASLLWAQEHMPPTMQPLPEVTFKFGVLMAGGGPVVMLDPKNEFGPPPRYVVDAAALSLGYQGFPKGYEDGKHLISTPTLHVHGLQDPGIEVHRKLLDLYCKVGTTKLVEWNGNHRLPIKTDDVAMVESNIMQMVKETGVKLNA</sequence>
<dbReference type="PANTHER" id="PTHR48070:SF3">
    <property type="entry name" value="ESTERASE DBAE-RELATED"/>
    <property type="match status" value="1"/>
</dbReference>
<organism evidence="4 5">
    <name type="scientific">Cladobotryum mycophilum</name>
    <dbReference type="NCBI Taxonomy" id="491253"/>
    <lineage>
        <taxon>Eukaryota</taxon>
        <taxon>Fungi</taxon>
        <taxon>Dikarya</taxon>
        <taxon>Ascomycota</taxon>
        <taxon>Pezizomycotina</taxon>
        <taxon>Sordariomycetes</taxon>
        <taxon>Hypocreomycetidae</taxon>
        <taxon>Hypocreales</taxon>
        <taxon>Hypocreaceae</taxon>
        <taxon>Cladobotryum</taxon>
    </lineage>
</organism>
<dbReference type="Pfam" id="PF03959">
    <property type="entry name" value="FSH1"/>
    <property type="match status" value="1"/>
</dbReference>
<evidence type="ECO:0000256" key="1">
    <source>
        <dbReference type="ARBA" id="ARBA00005863"/>
    </source>
</evidence>
<dbReference type="InterPro" id="IPR029058">
    <property type="entry name" value="AB_hydrolase_fold"/>
</dbReference>
<dbReference type="InterPro" id="IPR050593">
    <property type="entry name" value="LovG"/>
</dbReference>
<dbReference type="SUPFAM" id="SSF53474">
    <property type="entry name" value="alpha/beta-Hydrolases"/>
    <property type="match status" value="1"/>
</dbReference>
<feature type="domain" description="Serine hydrolase" evidence="3">
    <location>
        <begin position="9"/>
        <end position="241"/>
    </location>
</feature>
<evidence type="ECO:0000313" key="5">
    <source>
        <dbReference type="Proteomes" id="UP001338125"/>
    </source>
</evidence>
<dbReference type="PANTHER" id="PTHR48070">
    <property type="entry name" value="ESTERASE OVCA2"/>
    <property type="match status" value="1"/>
</dbReference>
<protein>
    <submittedName>
        <fullName evidence="4">Esterase dbaE</fullName>
    </submittedName>
</protein>
<accession>A0ABR0SJ77</accession>
<reference evidence="4 5" key="1">
    <citation type="submission" date="2024-01" db="EMBL/GenBank/DDBJ databases">
        <title>Complete genome of Cladobotryum mycophilum ATHUM6906.</title>
        <authorList>
            <person name="Christinaki A.C."/>
            <person name="Myridakis A.I."/>
            <person name="Kouvelis V.N."/>
        </authorList>
    </citation>
    <scope>NUCLEOTIDE SEQUENCE [LARGE SCALE GENOMIC DNA]</scope>
    <source>
        <strain evidence="4 5">ATHUM6906</strain>
    </source>
</reference>
<dbReference type="InterPro" id="IPR005645">
    <property type="entry name" value="FSH-like_dom"/>
</dbReference>
<name>A0ABR0SJ77_9HYPO</name>
<dbReference type="Gene3D" id="3.40.50.1820">
    <property type="entry name" value="alpha/beta hydrolase"/>
    <property type="match status" value="1"/>
</dbReference>
<gene>
    <name evidence="4" type="ORF">PT974_05295</name>
</gene>
<comment type="similarity">
    <text evidence="1">Belongs to the LovG family.</text>
</comment>
<dbReference type="Proteomes" id="UP001338125">
    <property type="component" value="Unassembled WGS sequence"/>
</dbReference>
<evidence type="ECO:0000256" key="2">
    <source>
        <dbReference type="ARBA" id="ARBA00022801"/>
    </source>
</evidence>
<dbReference type="EMBL" id="JAVFKD010000012">
    <property type="protein sequence ID" value="KAK5991907.1"/>
    <property type="molecule type" value="Genomic_DNA"/>
</dbReference>
<evidence type="ECO:0000313" key="4">
    <source>
        <dbReference type="EMBL" id="KAK5991907.1"/>
    </source>
</evidence>
<proteinExistence type="inferred from homology"/>
<keyword evidence="5" id="KW-1185">Reference proteome</keyword>
<evidence type="ECO:0000259" key="3">
    <source>
        <dbReference type="Pfam" id="PF03959"/>
    </source>
</evidence>
<keyword evidence="2" id="KW-0378">Hydrolase</keyword>
<comment type="caution">
    <text evidence="4">The sequence shown here is derived from an EMBL/GenBank/DDBJ whole genome shotgun (WGS) entry which is preliminary data.</text>
</comment>